<comment type="caution">
    <text evidence="2">The sequence shown here is derived from an EMBL/GenBank/DDBJ whole genome shotgun (WGS) entry which is preliminary data.</text>
</comment>
<evidence type="ECO:0000256" key="1">
    <source>
        <dbReference type="SAM" id="MobiDB-lite"/>
    </source>
</evidence>
<gene>
    <name evidence="2" type="ORF">J5Y10_19330</name>
</gene>
<dbReference type="RefSeq" id="WP_209375742.1">
    <property type="nucleotide sequence ID" value="NZ_JAGIZA010000013.1"/>
</dbReference>
<evidence type="ECO:0000313" key="3">
    <source>
        <dbReference type="Proteomes" id="UP000677537"/>
    </source>
</evidence>
<feature type="compositionally biased region" description="Basic and acidic residues" evidence="1">
    <location>
        <begin position="67"/>
        <end position="76"/>
    </location>
</feature>
<accession>A0A940MVH7</accession>
<sequence>MHLARLAEAPPNLQAAARSAVFQSMLKAGLVEQVPVPERVTMLLRSTAAGLQAVGEPSAVEAAGEAAKSEQEGREG</sequence>
<dbReference type="AlphaFoldDB" id="A0A940MVH7"/>
<name>A0A940MVH7_9PROT</name>
<organism evidence="2 3">
    <name type="scientific">Roseomonas indoligenes</name>
    <dbReference type="NCBI Taxonomy" id="2820811"/>
    <lineage>
        <taxon>Bacteria</taxon>
        <taxon>Pseudomonadati</taxon>
        <taxon>Pseudomonadota</taxon>
        <taxon>Alphaproteobacteria</taxon>
        <taxon>Acetobacterales</taxon>
        <taxon>Roseomonadaceae</taxon>
        <taxon>Roseomonas</taxon>
    </lineage>
</organism>
<proteinExistence type="predicted"/>
<keyword evidence="3" id="KW-1185">Reference proteome</keyword>
<reference evidence="2" key="1">
    <citation type="submission" date="2021-03" db="EMBL/GenBank/DDBJ databases">
        <authorList>
            <person name="So Y."/>
        </authorList>
    </citation>
    <scope>NUCLEOTIDE SEQUENCE</scope>
    <source>
        <strain evidence="2">SG15</strain>
    </source>
</reference>
<evidence type="ECO:0000313" key="2">
    <source>
        <dbReference type="EMBL" id="MBP0494943.1"/>
    </source>
</evidence>
<protein>
    <submittedName>
        <fullName evidence="2">Uncharacterized protein</fullName>
    </submittedName>
</protein>
<dbReference type="Proteomes" id="UP000677537">
    <property type="component" value="Unassembled WGS sequence"/>
</dbReference>
<feature type="region of interest" description="Disordered" evidence="1">
    <location>
        <begin position="54"/>
        <end position="76"/>
    </location>
</feature>
<dbReference type="EMBL" id="JAGIZA010000013">
    <property type="protein sequence ID" value="MBP0494943.1"/>
    <property type="molecule type" value="Genomic_DNA"/>
</dbReference>